<comment type="subcellular location">
    <subcellularLocation>
        <location evidence="1 6">Membrane</location>
        <topology evidence="1 6">Multi-pass membrane protein</topology>
    </subcellularLocation>
</comment>
<evidence type="ECO:0000256" key="4">
    <source>
        <dbReference type="ARBA" id="ARBA00022989"/>
    </source>
</evidence>
<evidence type="ECO:0000256" key="2">
    <source>
        <dbReference type="ARBA" id="ARBA00022448"/>
    </source>
</evidence>
<evidence type="ECO:0000256" key="6">
    <source>
        <dbReference type="RuleBase" id="RU361216"/>
    </source>
</evidence>
<keyword evidence="6" id="KW-0769">Symport</keyword>
<dbReference type="InterPro" id="IPR001991">
    <property type="entry name" value="Na-dicarboxylate_symporter"/>
</dbReference>
<feature type="transmembrane region" description="Helical" evidence="6">
    <location>
        <begin position="70"/>
        <end position="93"/>
    </location>
</feature>
<keyword evidence="8" id="KW-1185">Reference proteome</keyword>
<feature type="transmembrane region" description="Helical" evidence="6">
    <location>
        <begin position="408"/>
        <end position="427"/>
    </location>
</feature>
<dbReference type="PANTHER" id="PTHR11958:SF63">
    <property type="entry name" value="AMINO ACID TRANSPORTER"/>
    <property type="match status" value="1"/>
</dbReference>
<dbReference type="PRINTS" id="PR00173">
    <property type="entry name" value="EDTRNSPORT"/>
</dbReference>
<feature type="transmembrane region" description="Helical" evidence="6">
    <location>
        <begin position="306"/>
        <end position="328"/>
    </location>
</feature>
<keyword evidence="3 6" id="KW-0812">Transmembrane</keyword>
<keyword evidence="4 6" id="KW-1133">Transmembrane helix</keyword>
<feature type="transmembrane region" description="Helical" evidence="6">
    <location>
        <begin position="433"/>
        <end position="458"/>
    </location>
</feature>
<accession>A0A1I8I4F8</accession>
<dbReference type="GO" id="GO:0005886">
    <property type="term" value="C:plasma membrane"/>
    <property type="evidence" value="ECO:0007669"/>
    <property type="project" value="TreeGrafter"/>
</dbReference>
<dbReference type="PANTHER" id="PTHR11958">
    <property type="entry name" value="SODIUM/DICARBOXYLATE SYMPORTER-RELATED"/>
    <property type="match status" value="1"/>
</dbReference>
<dbReference type="AlphaFoldDB" id="A0A1I8I4F8"/>
<feature type="transmembrane region" description="Helical" evidence="6">
    <location>
        <begin position="124"/>
        <end position="145"/>
    </location>
</feature>
<dbReference type="InterPro" id="IPR050746">
    <property type="entry name" value="DAACS"/>
</dbReference>
<dbReference type="Gene3D" id="1.10.3860.10">
    <property type="entry name" value="Sodium:dicarboxylate symporter"/>
    <property type="match status" value="1"/>
</dbReference>
<evidence type="ECO:0000256" key="5">
    <source>
        <dbReference type="ARBA" id="ARBA00023136"/>
    </source>
</evidence>
<evidence type="ECO:0000256" key="7">
    <source>
        <dbReference type="SAM" id="MobiDB-lite"/>
    </source>
</evidence>
<proteinExistence type="inferred from homology"/>
<dbReference type="GO" id="GO:0015501">
    <property type="term" value="F:glutamate:sodium symporter activity"/>
    <property type="evidence" value="ECO:0007669"/>
    <property type="project" value="TreeGrafter"/>
</dbReference>
<dbReference type="Proteomes" id="UP000095280">
    <property type="component" value="Unplaced"/>
</dbReference>
<reference evidence="9" key="1">
    <citation type="submission" date="2016-11" db="UniProtKB">
        <authorList>
            <consortium name="WormBaseParasite"/>
        </authorList>
    </citation>
    <scope>IDENTIFICATION</scope>
</reference>
<keyword evidence="5 6" id="KW-0472">Membrane</keyword>
<comment type="similarity">
    <text evidence="6">Belongs to the dicarboxylate/amino acid:cation symporter (DAACS) (TC 2.A.23) family.</text>
</comment>
<dbReference type="GO" id="GO:0015175">
    <property type="term" value="F:neutral L-amino acid transmembrane transporter activity"/>
    <property type="evidence" value="ECO:0007669"/>
    <property type="project" value="TreeGrafter"/>
</dbReference>
<evidence type="ECO:0000313" key="9">
    <source>
        <dbReference type="WBParaSite" id="maker-uti_cns_0009782-snap-gene-0.6-mRNA-1"/>
    </source>
</evidence>
<name>A0A1I8I4F8_9PLAT</name>
<dbReference type="GO" id="GO:0005313">
    <property type="term" value="F:L-glutamate transmembrane transporter activity"/>
    <property type="evidence" value="ECO:0007669"/>
    <property type="project" value="TreeGrafter"/>
</dbReference>
<feature type="region of interest" description="Disordered" evidence="7">
    <location>
        <begin position="496"/>
        <end position="537"/>
    </location>
</feature>
<organism evidence="8 9">
    <name type="scientific">Macrostomum lignano</name>
    <dbReference type="NCBI Taxonomy" id="282301"/>
    <lineage>
        <taxon>Eukaryota</taxon>
        <taxon>Metazoa</taxon>
        <taxon>Spiralia</taxon>
        <taxon>Lophotrochozoa</taxon>
        <taxon>Platyhelminthes</taxon>
        <taxon>Rhabditophora</taxon>
        <taxon>Macrostomorpha</taxon>
        <taxon>Macrostomida</taxon>
        <taxon>Macrostomidae</taxon>
        <taxon>Macrostomum</taxon>
    </lineage>
</organism>
<feature type="compositionally biased region" description="Basic and acidic residues" evidence="7">
    <location>
        <begin position="528"/>
        <end position="537"/>
    </location>
</feature>
<feature type="transmembrane region" description="Helical" evidence="6">
    <location>
        <begin position="376"/>
        <end position="401"/>
    </location>
</feature>
<sequence>PQEASSQEQQSKHVSAARVFWQTFQIKMSAEDKSNKPSELKEAEGLLEPEMQVLQQTRAQRFCKFVKDNLFMTSTIVGVLLGFILGVAIRAATDPEDRTARFMLWLMSANLDPKVNGKISLVSFGYIIVANVGSALIGCVTALLIQPGINRGPANNGTATQTVKIAKLTSSDVFADLLFNIFPDNLVGVALFKTQTVYKLPLKGQLASLGLLGNDTIVEDARSTSNSSSVNMIGVIFCAAVFGMAARTTGEQGRPFIAFFQSLAHVVIKVMRWFLWLTPPGVCFMIAASVVSVLDPRGTFMKLGLFILSVTVGLAVHFILLQVVFIVVSRKNPLYFLPNTVRSWFISFATTAPVVAIPEMIECCDRYGLSQEVSRFVIPFAAAIKGDGSACFIAVAAVFLAQLTGFPVTAGTIVVIILLVSSAMLALPNIPSASLVILVTILTSVGISETEVGLLYAVDWLLDRMRSGSIGLSHLYCAAFTHFLCADDLKRQPAQEIEQGGDGSGANGQSTSSPPAKAANDVMMVEIESEKPGKAAA</sequence>
<keyword evidence="2 6" id="KW-0813">Transport</keyword>
<dbReference type="InterPro" id="IPR036458">
    <property type="entry name" value="Na:dicarbo_symporter_sf"/>
</dbReference>
<evidence type="ECO:0000256" key="1">
    <source>
        <dbReference type="ARBA" id="ARBA00004141"/>
    </source>
</evidence>
<evidence type="ECO:0000256" key="3">
    <source>
        <dbReference type="ARBA" id="ARBA00022692"/>
    </source>
</evidence>
<feature type="transmembrane region" description="Helical" evidence="6">
    <location>
        <begin position="273"/>
        <end position="294"/>
    </location>
</feature>
<protein>
    <recommendedName>
        <fullName evidence="6">Amino acid transporter</fullName>
    </recommendedName>
</protein>
<dbReference type="SUPFAM" id="SSF118215">
    <property type="entry name" value="Proton glutamate symport protein"/>
    <property type="match status" value="1"/>
</dbReference>
<dbReference type="Pfam" id="PF00375">
    <property type="entry name" value="SDF"/>
    <property type="match status" value="1"/>
</dbReference>
<dbReference type="WBParaSite" id="maker-uti_cns_0009782-snap-gene-0.6-mRNA-1">
    <property type="protein sequence ID" value="maker-uti_cns_0009782-snap-gene-0.6-mRNA-1"/>
    <property type="gene ID" value="maker-uti_cns_0009782-snap-gene-0.6"/>
</dbReference>
<evidence type="ECO:0000313" key="8">
    <source>
        <dbReference type="Proteomes" id="UP000095280"/>
    </source>
</evidence>
<feature type="transmembrane region" description="Helical" evidence="6">
    <location>
        <begin position="229"/>
        <end position="246"/>
    </location>
</feature>